<sequence length="144" mass="15384">MSTRVGQTVFIGLLVLLLIDTSSGTECNSANGYLNVTSGTACTISGSISDENLKVFISGDVTVSNTAVVINCQSFEIKSTGFVRVDASSTNVEGSRDVAGAGGSVSINCIFKCYFCVLITIRFLLFLPEFYCNGLKVVRKKHFI</sequence>
<dbReference type="Proteomes" id="UP000828390">
    <property type="component" value="Unassembled WGS sequence"/>
</dbReference>
<name>A0A9D4RV91_DREPO</name>
<evidence type="ECO:0000313" key="2">
    <source>
        <dbReference type="EMBL" id="KAH3880048.1"/>
    </source>
</evidence>
<reference evidence="2" key="2">
    <citation type="submission" date="2020-11" db="EMBL/GenBank/DDBJ databases">
        <authorList>
            <person name="McCartney M.A."/>
            <person name="Auch B."/>
            <person name="Kono T."/>
            <person name="Mallez S."/>
            <person name="Becker A."/>
            <person name="Gohl D.M."/>
            <person name="Silverstein K.A.T."/>
            <person name="Koren S."/>
            <person name="Bechman K.B."/>
            <person name="Herman A."/>
            <person name="Abrahante J.E."/>
            <person name="Garbe J."/>
        </authorList>
    </citation>
    <scope>NUCLEOTIDE SEQUENCE</scope>
    <source>
        <strain evidence="2">Duluth1</strain>
        <tissue evidence="2">Whole animal</tissue>
    </source>
</reference>
<reference evidence="2" key="1">
    <citation type="journal article" date="2019" name="bioRxiv">
        <title>The Genome of the Zebra Mussel, Dreissena polymorpha: A Resource for Invasive Species Research.</title>
        <authorList>
            <person name="McCartney M.A."/>
            <person name="Auch B."/>
            <person name="Kono T."/>
            <person name="Mallez S."/>
            <person name="Zhang Y."/>
            <person name="Obille A."/>
            <person name="Becker A."/>
            <person name="Abrahante J.E."/>
            <person name="Garbe J."/>
            <person name="Badalamenti J.P."/>
            <person name="Herman A."/>
            <person name="Mangelson H."/>
            <person name="Liachko I."/>
            <person name="Sullivan S."/>
            <person name="Sone E.D."/>
            <person name="Koren S."/>
            <person name="Silverstein K.A.T."/>
            <person name="Beckman K.B."/>
            <person name="Gohl D.M."/>
        </authorList>
    </citation>
    <scope>NUCLEOTIDE SEQUENCE</scope>
    <source>
        <strain evidence="2">Duluth1</strain>
        <tissue evidence="2">Whole animal</tissue>
    </source>
</reference>
<gene>
    <name evidence="2" type="ORF">DPMN_003960</name>
</gene>
<feature type="signal peptide" evidence="1">
    <location>
        <begin position="1"/>
        <end position="24"/>
    </location>
</feature>
<keyword evidence="3" id="KW-1185">Reference proteome</keyword>
<feature type="chain" id="PRO_5038506155" evidence="1">
    <location>
        <begin position="25"/>
        <end position="144"/>
    </location>
</feature>
<comment type="caution">
    <text evidence="2">The sequence shown here is derived from an EMBL/GenBank/DDBJ whole genome shotgun (WGS) entry which is preliminary data.</text>
</comment>
<organism evidence="2 3">
    <name type="scientific">Dreissena polymorpha</name>
    <name type="common">Zebra mussel</name>
    <name type="synonym">Mytilus polymorpha</name>
    <dbReference type="NCBI Taxonomy" id="45954"/>
    <lineage>
        <taxon>Eukaryota</taxon>
        <taxon>Metazoa</taxon>
        <taxon>Spiralia</taxon>
        <taxon>Lophotrochozoa</taxon>
        <taxon>Mollusca</taxon>
        <taxon>Bivalvia</taxon>
        <taxon>Autobranchia</taxon>
        <taxon>Heteroconchia</taxon>
        <taxon>Euheterodonta</taxon>
        <taxon>Imparidentia</taxon>
        <taxon>Neoheterodontei</taxon>
        <taxon>Myida</taxon>
        <taxon>Dreissenoidea</taxon>
        <taxon>Dreissenidae</taxon>
        <taxon>Dreissena</taxon>
    </lineage>
</organism>
<protein>
    <submittedName>
        <fullName evidence="2">Uncharacterized protein</fullName>
    </submittedName>
</protein>
<keyword evidence="1" id="KW-0732">Signal</keyword>
<evidence type="ECO:0000313" key="3">
    <source>
        <dbReference type="Proteomes" id="UP000828390"/>
    </source>
</evidence>
<proteinExistence type="predicted"/>
<accession>A0A9D4RV91</accession>
<dbReference type="EMBL" id="JAIWYP010000001">
    <property type="protein sequence ID" value="KAH3880048.1"/>
    <property type="molecule type" value="Genomic_DNA"/>
</dbReference>
<evidence type="ECO:0000256" key="1">
    <source>
        <dbReference type="SAM" id="SignalP"/>
    </source>
</evidence>
<dbReference type="AlphaFoldDB" id="A0A9D4RV91"/>